<comment type="caution">
    <text evidence="1">The sequence shown here is derived from an EMBL/GenBank/DDBJ whole genome shotgun (WGS) entry which is preliminary data.</text>
</comment>
<evidence type="ECO:0000313" key="2">
    <source>
        <dbReference type="Proteomes" id="UP001060170"/>
    </source>
</evidence>
<keyword evidence="2" id="KW-1185">Reference proteome</keyword>
<name>A0ACC0EQZ4_9BASI</name>
<organism evidence="1 2">
    <name type="scientific">Puccinia striiformis f. sp. tritici</name>
    <dbReference type="NCBI Taxonomy" id="168172"/>
    <lineage>
        <taxon>Eukaryota</taxon>
        <taxon>Fungi</taxon>
        <taxon>Dikarya</taxon>
        <taxon>Basidiomycota</taxon>
        <taxon>Pucciniomycotina</taxon>
        <taxon>Pucciniomycetes</taxon>
        <taxon>Pucciniales</taxon>
        <taxon>Pucciniaceae</taxon>
        <taxon>Puccinia</taxon>
    </lineage>
</organism>
<reference evidence="1 2" key="3">
    <citation type="journal article" date="2022" name="Microbiol. Spectr.">
        <title>Folding features and dynamics of 3D genome architecture in plant fungal pathogens.</title>
        <authorList>
            <person name="Xia C."/>
        </authorList>
    </citation>
    <scope>NUCLEOTIDE SEQUENCE [LARGE SCALE GENOMIC DNA]</scope>
    <source>
        <strain evidence="1 2">93-210</strain>
    </source>
</reference>
<reference evidence="2" key="1">
    <citation type="journal article" date="2018" name="BMC Genomics">
        <title>Genomic insights into host adaptation between the wheat stripe rust pathogen (Puccinia striiformis f. sp. tritici) and the barley stripe rust pathogen (Puccinia striiformis f. sp. hordei).</title>
        <authorList>
            <person name="Xia C."/>
            <person name="Wang M."/>
            <person name="Yin C."/>
            <person name="Cornejo O.E."/>
            <person name="Hulbert S.H."/>
            <person name="Chen X."/>
        </authorList>
    </citation>
    <scope>NUCLEOTIDE SEQUENCE [LARGE SCALE GENOMIC DNA]</scope>
    <source>
        <strain evidence="2">93-210</strain>
    </source>
</reference>
<reference evidence="2" key="2">
    <citation type="journal article" date="2018" name="Mol. Plant Microbe Interact.">
        <title>Genome sequence resources for the wheat stripe rust pathogen (Puccinia striiformis f. sp. tritici) and the barley stripe rust pathogen (Puccinia striiformis f. sp. hordei).</title>
        <authorList>
            <person name="Xia C."/>
            <person name="Wang M."/>
            <person name="Yin C."/>
            <person name="Cornejo O.E."/>
            <person name="Hulbert S.H."/>
            <person name="Chen X."/>
        </authorList>
    </citation>
    <scope>NUCLEOTIDE SEQUENCE [LARGE SCALE GENOMIC DNA]</scope>
    <source>
        <strain evidence="2">93-210</strain>
    </source>
</reference>
<evidence type="ECO:0000313" key="1">
    <source>
        <dbReference type="EMBL" id="KAI7959052.1"/>
    </source>
</evidence>
<dbReference type="EMBL" id="CM045867">
    <property type="protein sequence ID" value="KAI7959052.1"/>
    <property type="molecule type" value="Genomic_DNA"/>
</dbReference>
<proteinExistence type="predicted"/>
<protein>
    <submittedName>
        <fullName evidence="1">Uncharacterized protein</fullName>
    </submittedName>
</protein>
<gene>
    <name evidence="1" type="ORF">MJO28_002843</name>
</gene>
<dbReference type="Proteomes" id="UP001060170">
    <property type="component" value="Chromosome 3"/>
</dbReference>
<sequence>MTNNFERSSSVVGRSAQDGSFCQHPMKMNKEESIGVSSGYPGQPQEDSNADDESDQLRGHPACDRDLPLSDPRARNLHSVVLRVTMAAISHSLLEFLCFDPHTHKLQSRNSPSPFSARSSSTYSNQKFIHSTFFDPSSYSHHHHHDQQPQVQHDSQHYPFDHSVLSSSDQYQHRHHHHHHQSNATFLNEFDDPTHQISNTLDSTNPYSVTNSPDQLMFIMPSFAKGSSNQLSLDGPSYAEPMLTSPYSDDSHRFFSVDPTYPPPTTTTANSIGLHSDSFQATNKQTESNSSRTNSKSSINTSFAGSNAITPPTTSSSRHASELNVDETINTSDSTHPPYPQSPDPKHGFSLHFKPPENPYSQTGFDLVGALARVVDRPDPKVKIGAVDTSAALVVVDARQNDLPIIFATPSFSILTGYETHEIIGQNCRFLQKPFDSNSVKKSKDQAVNCRATLQIRSHIKACREIQSSIINYRKDGRAFINLVTVIPIAWNSSEISHFVGFQADIGALTNGLGIPPSPKTRPNLLLPKQLSLLNTAETSIPQKSLCLTPVQQEAIPPGSNSPSSNAQASCGVTDLAPTSTYYQTVLQESRDLILAVSLKGTLFYVSPSCKDMVGYDEEELVNQNISKLCHPSDLTGILRQLKLIGNTPHTPIDLVFRAVDRQGEVFWMESQGQLHVEVGKGRKYLVVVGRPRKIGPLSWQSIRSAGGLGENEFWMKLSLDGLCLFATSPVRDILSFEPAEMVGKSLTQMCATEERGPIIDAIRAAYEGNDVVTLVYSLKDRNGGLVSVVSDFHPPHYSSGPRACGSPLPASKQIYPPSIIFCQTNSLSSASKRPEKQPRTRDGFSSGDKQASDRALVESDTPTNQSTDPVNRVLPTSNSVFSENPADPPSTIIHTAESSDGYSDDDLFSALGTNKTTPWNYEFSQLKRQNLKLRSELSQRGLSRHLTTTKTSSAHVPSHSNKEQQQQGGCTRNKNSQGARLAASHAPYPSRPHLHSTPNTIIDQPSPEVLLQPDPSSFTLDSSFGFDQLQSSGFPLHHYHQSQFLSAGDQNSTSTE</sequence>
<accession>A0ACC0EQZ4</accession>